<accession>A0A0B7BIQ6</accession>
<sequence length="75" mass="8474">MLSIVDSILGVVFHILDPAVARFHFFSSKIIVINREDSSFIGPVIFSMYKHVCKQEFLLCGRKRLDQFAAQAGKS</sequence>
<evidence type="ECO:0000313" key="1">
    <source>
        <dbReference type="EMBL" id="CEK92025.1"/>
    </source>
</evidence>
<dbReference type="EMBL" id="HACG01045160">
    <property type="protein sequence ID" value="CEK92025.1"/>
    <property type="molecule type" value="Transcribed_RNA"/>
</dbReference>
<organism evidence="1">
    <name type="scientific">Arion vulgaris</name>
    <dbReference type="NCBI Taxonomy" id="1028688"/>
    <lineage>
        <taxon>Eukaryota</taxon>
        <taxon>Metazoa</taxon>
        <taxon>Spiralia</taxon>
        <taxon>Lophotrochozoa</taxon>
        <taxon>Mollusca</taxon>
        <taxon>Gastropoda</taxon>
        <taxon>Heterobranchia</taxon>
        <taxon>Euthyneura</taxon>
        <taxon>Panpulmonata</taxon>
        <taxon>Eupulmonata</taxon>
        <taxon>Stylommatophora</taxon>
        <taxon>Helicina</taxon>
        <taxon>Arionoidea</taxon>
        <taxon>Arionidae</taxon>
        <taxon>Arion</taxon>
    </lineage>
</organism>
<name>A0A0B7BIQ6_9EUPU</name>
<reference evidence="1" key="1">
    <citation type="submission" date="2014-12" db="EMBL/GenBank/DDBJ databases">
        <title>Insight into the proteome of Arion vulgaris.</title>
        <authorList>
            <person name="Aradska J."/>
            <person name="Bulat T."/>
            <person name="Smidak R."/>
            <person name="Sarate P."/>
            <person name="Gangsoo J."/>
            <person name="Sialana F."/>
            <person name="Bilban M."/>
            <person name="Lubec G."/>
        </authorList>
    </citation>
    <scope>NUCLEOTIDE SEQUENCE</scope>
    <source>
        <tissue evidence="1">Skin</tissue>
    </source>
</reference>
<dbReference type="AlphaFoldDB" id="A0A0B7BIQ6"/>
<gene>
    <name evidence="1" type="primary">ORF186099</name>
</gene>
<protein>
    <submittedName>
        <fullName evidence="1">Uncharacterized protein</fullName>
    </submittedName>
</protein>
<proteinExistence type="predicted"/>